<gene>
    <name evidence="3" type="ordered locus">CCNA_01108</name>
</gene>
<evidence type="ECO:0000313" key="4">
    <source>
        <dbReference type="Proteomes" id="UP000001364"/>
    </source>
</evidence>
<dbReference type="RefSeq" id="WP_010918939.1">
    <property type="nucleotide sequence ID" value="NC_011916.1"/>
</dbReference>
<dbReference type="CDD" id="cd05266">
    <property type="entry name" value="SDR_a4"/>
    <property type="match status" value="1"/>
</dbReference>
<dbReference type="PhylomeDB" id="A0A0H3C7B7"/>
<evidence type="ECO:0000313" key="3">
    <source>
        <dbReference type="EMBL" id="ACL94573.1"/>
    </source>
</evidence>
<dbReference type="PATRIC" id="fig|565050.3.peg.1089"/>
<feature type="domain" description="NAD-dependent epimerase/dehydratase" evidence="2">
    <location>
        <begin position="98"/>
        <end position="208"/>
    </location>
</feature>
<evidence type="ECO:0000259" key="2">
    <source>
        <dbReference type="Pfam" id="PF01370"/>
    </source>
</evidence>
<name>A0A0H3C7B7_CAUVN</name>
<dbReference type="AlphaFoldDB" id="A0A0H3C7B7"/>
<dbReference type="RefSeq" id="YP_002516481.1">
    <property type="nucleotide sequence ID" value="NC_011916.1"/>
</dbReference>
<sequence length="286" mass="30585">MRLFVFGLGYVGAAFADALQDRGWDIAASARDPGQAQALRDKGITPADPADRDAMIAALAGVNAILITAPPGPDGCPALESIVPALAQAQAYPDWIGYLSTTGVYGDFEGRWVFETSPLKAQSVEGARRVGAERDWRQVGRGMGLTVTTFRLPGIYGPGRSALDRLRAGEGRRIVKPGQVFSRIHVDDIVSGLLASLDHPRAGGVYNLVDDEPAPPQDVMEHAARLLGVPVPPDLPFNELGTSPATRRFYAENKRVSNARAKAELGWRPKHPTYREGLAAILKAGG</sequence>
<reference evidence="3 4" key="1">
    <citation type="journal article" date="2010" name="J. Bacteriol.">
        <title>The genetic basis of laboratory adaptation in Caulobacter crescentus.</title>
        <authorList>
            <person name="Marks M.E."/>
            <person name="Castro-Rojas C.M."/>
            <person name="Teiling C."/>
            <person name="Du L."/>
            <person name="Kapatral V."/>
            <person name="Walunas T.L."/>
            <person name="Crosson S."/>
        </authorList>
    </citation>
    <scope>NUCLEOTIDE SEQUENCE [LARGE SCALE GENOMIC DNA]</scope>
    <source>
        <strain evidence="4">NA1000 / CB15N</strain>
    </source>
</reference>
<dbReference type="Pfam" id="PF01370">
    <property type="entry name" value="Epimerase"/>
    <property type="match status" value="1"/>
</dbReference>
<dbReference type="InterPro" id="IPR001509">
    <property type="entry name" value="Epimerase_deHydtase"/>
</dbReference>
<dbReference type="Gene3D" id="3.40.50.720">
    <property type="entry name" value="NAD(P)-binding Rossmann-like Domain"/>
    <property type="match status" value="1"/>
</dbReference>
<dbReference type="Proteomes" id="UP000001364">
    <property type="component" value="Chromosome"/>
</dbReference>
<protein>
    <submittedName>
        <fullName evidence="3">Nucleoside-diphosphate-sugar epimerase</fullName>
    </submittedName>
</protein>
<dbReference type="InterPro" id="IPR036291">
    <property type="entry name" value="NAD(P)-bd_dom_sf"/>
</dbReference>
<organism evidence="3 4">
    <name type="scientific">Caulobacter vibrioides (strain NA1000 / CB15N)</name>
    <name type="common">Caulobacter crescentus</name>
    <dbReference type="NCBI Taxonomy" id="565050"/>
    <lineage>
        <taxon>Bacteria</taxon>
        <taxon>Pseudomonadati</taxon>
        <taxon>Pseudomonadota</taxon>
        <taxon>Alphaproteobacteria</taxon>
        <taxon>Caulobacterales</taxon>
        <taxon>Caulobacteraceae</taxon>
        <taxon>Caulobacter</taxon>
    </lineage>
</organism>
<dbReference type="GeneID" id="7331477"/>
<evidence type="ECO:0000256" key="1">
    <source>
        <dbReference type="ARBA" id="ARBA00023027"/>
    </source>
</evidence>
<dbReference type="OrthoDB" id="9808276at2"/>
<dbReference type="KEGG" id="ccs:CCNA_01108"/>
<keyword evidence="1" id="KW-0520">NAD</keyword>
<dbReference type="SMR" id="A0A0H3C7B7"/>
<dbReference type="HOGENOM" id="CLU_007383_11_3_5"/>
<proteinExistence type="predicted"/>
<keyword evidence="4" id="KW-1185">Reference proteome</keyword>
<accession>A0A0H3C7B7</accession>
<dbReference type="PANTHER" id="PTHR43574">
    <property type="entry name" value="EPIMERASE-RELATED"/>
    <property type="match status" value="1"/>
</dbReference>
<dbReference type="EMBL" id="CP001340">
    <property type="protein sequence ID" value="ACL94573.1"/>
    <property type="molecule type" value="Genomic_DNA"/>
</dbReference>
<dbReference type="SUPFAM" id="SSF51735">
    <property type="entry name" value="NAD(P)-binding Rossmann-fold domains"/>
    <property type="match status" value="1"/>
</dbReference>